<evidence type="ECO:0000313" key="3">
    <source>
        <dbReference type="EMBL" id="KAI1612485.1"/>
    </source>
</evidence>
<dbReference type="Pfam" id="PF00170">
    <property type="entry name" value="bZIP_1"/>
    <property type="match status" value="1"/>
</dbReference>
<dbReference type="GO" id="GO:0003700">
    <property type="term" value="F:DNA-binding transcription factor activity"/>
    <property type="evidence" value="ECO:0007669"/>
    <property type="project" value="InterPro"/>
</dbReference>
<dbReference type="EMBL" id="MU404354">
    <property type="protein sequence ID" value="KAI1612485.1"/>
    <property type="molecule type" value="Genomic_DNA"/>
</dbReference>
<feature type="region of interest" description="Disordered" evidence="1">
    <location>
        <begin position="125"/>
        <end position="152"/>
    </location>
</feature>
<reference evidence="3" key="1">
    <citation type="journal article" date="2022" name="bioRxiv">
        <title>Deciphering the potential niche of two novel black yeast fungi from a biological soil crust based on their genomes, phenotypes, and melanin regulation.</title>
        <authorList>
            <consortium name="DOE Joint Genome Institute"/>
            <person name="Carr E.C."/>
            <person name="Barton Q."/>
            <person name="Grambo S."/>
            <person name="Sullivan M."/>
            <person name="Renfro C.M."/>
            <person name="Kuo A."/>
            <person name="Pangilinan J."/>
            <person name="Lipzen A."/>
            <person name="Keymanesh K."/>
            <person name="Savage E."/>
            <person name="Barry K."/>
            <person name="Grigoriev I.V."/>
            <person name="Riekhof W.R."/>
            <person name="Harris S.S."/>
        </authorList>
    </citation>
    <scope>NUCLEOTIDE SEQUENCE</scope>
    <source>
        <strain evidence="3">JF 03-4F</strain>
    </source>
</reference>
<dbReference type="SUPFAM" id="SSF57959">
    <property type="entry name" value="Leucine zipper domain"/>
    <property type="match status" value="1"/>
</dbReference>
<gene>
    <name evidence="3" type="ORF">EDD36DRAFT_238642</name>
</gene>
<dbReference type="InterPro" id="IPR004827">
    <property type="entry name" value="bZIP"/>
</dbReference>
<keyword evidence="4" id="KW-1185">Reference proteome</keyword>
<name>A0AAN6DX53_9EURO</name>
<feature type="region of interest" description="Disordered" evidence="1">
    <location>
        <begin position="43"/>
        <end position="99"/>
    </location>
</feature>
<evidence type="ECO:0000259" key="2">
    <source>
        <dbReference type="Pfam" id="PF00170"/>
    </source>
</evidence>
<evidence type="ECO:0000313" key="4">
    <source>
        <dbReference type="Proteomes" id="UP001203852"/>
    </source>
</evidence>
<proteinExistence type="predicted"/>
<feature type="compositionally biased region" description="Low complexity" evidence="1">
    <location>
        <begin position="84"/>
        <end position="99"/>
    </location>
</feature>
<feature type="domain" description="BZIP" evidence="2">
    <location>
        <begin position="150"/>
        <end position="212"/>
    </location>
</feature>
<feature type="compositionally biased region" description="Polar residues" evidence="1">
    <location>
        <begin position="67"/>
        <end position="83"/>
    </location>
</feature>
<dbReference type="Gene3D" id="1.20.5.170">
    <property type="match status" value="1"/>
</dbReference>
<evidence type="ECO:0000256" key="1">
    <source>
        <dbReference type="SAM" id="MobiDB-lite"/>
    </source>
</evidence>
<sequence>MAVAMASQSFTDDLNLWQFPMPSNLKSPQSVNFDNPSSMFDFQDLFSRPTADNNPTTLPPDVIPQFVQPQELHNSPTTSEASNSPLSRSGSLDLSGHGSLDSMTDYTSLDRQRAIRRLSLATSDLSNDSYRPRNTPARPRKSISSRITPRSDKHARELELNRKAATKCRNRQKAFIENLQTRCKREEEKMHVQTSLVHALHDEVVALRNEVMRQSFCDCQFLKGAPQVLLA</sequence>
<organism evidence="3 4">
    <name type="scientific">Exophiala viscosa</name>
    <dbReference type="NCBI Taxonomy" id="2486360"/>
    <lineage>
        <taxon>Eukaryota</taxon>
        <taxon>Fungi</taxon>
        <taxon>Dikarya</taxon>
        <taxon>Ascomycota</taxon>
        <taxon>Pezizomycotina</taxon>
        <taxon>Eurotiomycetes</taxon>
        <taxon>Chaetothyriomycetidae</taxon>
        <taxon>Chaetothyriales</taxon>
        <taxon>Herpotrichiellaceae</taxon>
        <taxon>Exophiala</taxon>
    </lineage>
</organism>
<protein>
    <recommendedName>
        <fullName evidence="2">BZIP domain-containing protein</fullName>
    </recommendedName>
</protein>
<comment type="caution">
    <text evidence="3">The sequence shown here is derived from an EMBL/GenBank/DDBJ whole genome shotgun (WGS) entry which is preliminary data.</text>
</comment>
<accession>A0AAN6DX53</accession>
<dbReference type="Proteomes" id="UP001203852">
    <property type="component" value="Unassembled WGS sequence"/>
</dbReference>
<dbReference type="InterPro" id="IPR046347">
    <property type="entry name" value="bZIP_sf"/>
</dbReference>
<dbReference type="AlphaFoldDB" id="A0AAN6DX53"/>
<dbReference type="CDD" id="cd14687">
    <property type="entry name" value="bZIP_ATF2"/>
    <property type="match status" value="1"/>
</dbReference>